<dbReference type="Gene3D" id="3.90.550.10">
    <property type="entry name" value="Spore Coat Polysaccharide Biosynthesis Protein SpsA, Chain A"/>
    <property type="match status" value="1"/>
</dbReference>
<organism evidence="4 5">
    <name type="scientific">Melaminivora suipulveris</name>
    <dbReference type="NCBI Taxonomy" id="2109913"/>
    <lineage>
        <taxon>Bacteria</taxon>
        <taxon>Pseudomonadati</taxon>
        <taxon>Pseudomonadota</taxon>
        <taxon>Betaproteobacteria</taxon>
        <taxon>Burkholderiales</taxon>
        <taxon>Comamonadaceae</taxon>
        <taxon>Melaminivora</taxon>
    </lineage>
</organism>
<evidence type="ECO:0000256" key="2">
    <source>
        <dbReference type="ARBA" id="ARBA00022676"/>
    </source>
</evidence>
<comment type="similarity">
    <text evidence="1">Belongs to the glycosyltransferase 2 family.</text>
</comment>
<name>A0A2R3QGS2_9BURK</name>
<evidence type="ECO:0000256" key="1">
    <source>
        <dbReference type="ARBA" id="ARBA00006739"/>
    </source>
</evidence>
<evidence type="ECO:0000256" key="3">
    <source>
        <dbReference type="ARBA" id="ARBA00022679"/>
    </source>
</evidence>
<dbReference type="AlphaFoldDB" id="A0A2R3QGS2"/>
<dbReference type="OrthoDB" id="9771846at2"/>
<dbReference type="Pfam" id="PF13641">
    <property type="entry name" value="Glyco_tranf_2_3"/>
    <property type="match status" value="1"/>
</dbReference>
<sequence length="237" mass="26504">MLQDLARLCARSVTRVVVTLNQPREESPISDAERWPFSVDMRRNCAPRGFGTNHNQALQGAAESFVCVLNPDVRLVGSSDPFAALLAVARRPGVGCAYPQQVDEGGRLQDSERALPTPAALLRRRLLGLGDARVDWVNAACLVLPRQAWEAVGGFDERYHMYCEDVDLSLRLRLAGWALARAPTRVLHVGQRASRRHPQHLWWHLRSMVRLWASPAYWRARTLLPLQPHAADTIGAP</sequence>
<protein>
    <submittedName>
        <fullName evidence="4">Glycosyl transferase</fullName>
    </submittedName>
</protein>
<evidence type="ECO:0000313" key="4">
    <source>
        <dbReference type="EMBL" id="AVO50968.1"/>
    </source>
</evidence>
<dbReference type="GO" id="GO:0016757">
    <property type="term" value="F:glycosyltransferase activity"/>
    <property type="evidence" value="ECO:0007669"/>
    <property type="project" value="UniProtKB-KW"/>
</dbReference>
<keyword evidence="3 4" id="KW-0808">Transferase</keyword>
<reference evidence="4 5" key="1">
    <citation type="submission" date="2018-03" db="EMBL/GenBank/DDBJ databases">
        <title>Genome sequencing of Melaminivora sp.</title>
        <authorList>
            <person name="Kim S.-J."/>
            <person name="Heo J."/>
            <person name="Ahn J.-H."/>
            <person name="Kwon S.-W."/>
        </authorList>
    </citation>
    <scope>NUCLEOTIDE SEQUENCE [LARGE SCALE GENOMIC DNA]</scope>
    <source>
        <strain evidence="4 5">SC2-9</strain>
    </source>
</reference>
<dbReference type="SUPFAM" id="SSF53448">
    <property type="entry name" value="Nucleotide-diphospho-sugar transferases"/>
    <property type="match status" value="1"/>
</dbReference>
<keyword evidence="2" id="KW-0328">Glycosyltransferase</keyword>
<dbReference type="PANTHER" id="PTHR43179:SF12">
    <property type="entry name" value="GALACTOFURANOSYLTRANSFERASE GLFT2"/>
    <property type="match status" value="1"/>
</dbReference>
<gene>
    <name evidence="4" type="ORF">C6568_05395</name>
</gene>
<dbReference type="KEGG" id="mela:C6568_05395"/>
<dbReference type="InterPro" id="IPR029044">
    <property type="entry name" value="Nucleotide-diphossugar_trans"/>
</dbReference>
<dbReference type="PANTHER" id="PTHR43179">
    <property type="entry name" value="RHAMNOSYLTRANSFERASE WBBL"/>
    <property type="match status" value="1"/>
</dbReference>
<proteinExistence type="inferred from homology"/>
<evidence type="ECO:0000313" key="5">
    <source>
        <dbReference type="Proteomes" id="UP000237925"/>
    </source>
</evidence>
<accession>A0A2R3QGS2</accession>
<dbReference type="Proteomes" id="UP000237925">
    <property type="component" value="Chromosome"/>
</dbReference>
<dbReference type="EMBL" id="CP027667">
    <property type="protein sequence ID" value="AVO50968.1"/>
    <property type="molecule type" value="Genomic_DNA"/>
</dbReference>
<keyword evidence="5" id="KW-1185">Reference proteome</keyword>